<name>A0ABS8HKN7_9FIRM</name>
<organism evidence="2 3">
    <name type="scientific">Pelosinus baikalensis</name>
    <dbReference type="NCBI Taxonomy" id="2892015"/>
    <lineage>
        <taxon>Bacteria</taxon>
        <taxon>Bacillati</taxon>
        <taxon>Bacillota</taxon>
        <taxon>Negativicutes</taxon>
        <taxon>Selenomonadales</taxon>
        <taxon>Sporomusaceae</taxon>
        <taxon>Pelosinus</taxon>
    </lineage>
</organism>
<evidence type="ECO:0000313" key="2">
    <source>
        <dbReference type="EMBL" id="MCC5463743.1"/>
    </source>
</evidence>
<dbReference type="GO" id="GO:0016787">
    <property type="term" value="F:hydrolase activity"/>
    <property type="evidence" value="ECO:0007669"/>
    <property type="project" value="UniProtKB-KW"/>
</dbReference>
<dbReference type="RefSeq" id="WP_229533293.1">
    <property type="nucleotide sequence ID" value="NZ_JAJHJB010000001.1"/>
</dbReference>
<dbReference type="PANTHER" id="PTHR42886:SF42">
    <property type="entry name" value="ALPHA_BETA-HYDROLASES SUPERFAMILY PROTEIN"/>
    <property type="match status" value="1"/>
</dbReference>
<dbReference type="InterPro" id="IPR029058">
    <property type="entry name" value="AB_hydrolase_fold"/>
</dbReference>
<dbReference type="SUPFAM" id="SSF53474">
    <property type="entry name" value="alpha/beta-Hydrolases"/>
    <property type="match status" value="1"/>
</dbReference>
<feature type="domain" description="AB hydrolase-1" evidence="1">
    <location>
        <begin position="35"/>
        <end position="251"/>
    </location>
</feature>
<comment type="caution">
    <text evidence="2">The sequence shown here is derived from an EMBL/GenBank/DDBJ whole genome shotgun (WGS) entry which is preliminary data.</text>
</comment>
<proteinExistence type="predicted"/>
<protein>
    <submittedName>
        <fullName evidence="2">Alpha/beta hydrolase</fullName>
    </submittedName>
</protein>
<keyword evidence="2" id="KW-0378">Hydrolase</keyword>
<evidence type="ECO:0000313" key="3">
    <source>
        <dbReference type="Proteomes" id="UP001165492"/>
    </source>
</evidence>
<reference evidence="2" key="1">
    <citation type="submission" date="2021-11" db="EMBL/GenBank/DDBJ databases">
        <title>Description of a new species Pelosinus isolated from the bottom sediments of Lake Baikal.</title>
        <authorList>
            <person name="Zakharyuk A."/>
        </authorList>
    </citation>
    <scope>NUCLEOTIDE SEQUENCE</scope>
    <source>
        <strain evidence="2">Bkl1</strain>
    </source>
</reference>
<dbReference type="Proteomes" id="UP001165492">
    <property type="component" value="Unassembled WGS sequence"/>
</dbReference>
<dbReference type="PRINTS" id="PR00111">
    <property type="entry name" value="ABHYDROLASE"/>
</dbReference>
<dbReference type="EMBL" id="JAJHJB010000001">
    <property type="protein sequence ID" value="MCC5463743.1"/>
    <property type="molecule type" value="Genomic_DNA"/>
</dbReference>
<dbReference type="Gene3D" id="3.40.50.1820">
    <property type="entry name" value="alpha/beta hydrolase"/>
    <property type="match status" value="1"/>
</dbReference>
<accession>A0ABS8HKN7</accession>
<dbReference type="InterPro" id="IPR000073">
    <property type="entry name" value="AB_hydrolase_1"/>
</dbReference>
<dbReference type="PANTHER" id="PTHR42886">
    <property type="entry name" value="RE40534P-RELATED"/>
    <property type="match status" value="1"/>
</dbReference>
<sequence length="293" mass="33629">MNLRRIFYFIFKGCEYGVKLEVLECLAKEINDKIPPLLFIHGAYHGAWCWEKYFLPYFSSRGFSSYALSLRGHGKSQGYEQLHTSSLSDYVEDILKTMLLFKRKPVLIGHSMGGALVQKILHLHPEKIRAAVLMASVPPKGMLKESLQMTLKRMLDRNSNTNFLAKLFFSNQLLDEEKEEFMKCLQEESIKARKELRGRIVPKSITASIPTLVIGSKTDGVFSEKRAISIGCAYSTTPVVFSNMSHDMMLDPNWKIVADQIVSFLGKEIPECREREKEWINRDLIKSRPLQVM</sequence>
<keyword evidence="3" id="KW-1185">Reference proteome</keyword>
<gene>
    <name evidence="2" type="ORF">LMF89_00015</name>
</gene>
<evidence type="ECO:0000259" key="1">
    <source>
        <dbReference type="Pfam" id="PF00561"/>
    </source>
</evidence>
<dbReference type="Pfam" id="PF00561">
    <property type="entry name" value="Abhydrolase_1"/>
    <property type="match status" value="1"/>
</dbReference>